<comment type="caution">
    <text evidence="2">The sequence shown here is derived from an EMBL/GenBank/DDBJ whole genome shotgun (WGS) entry which is preliminary data.</text>
</comment>
<gene>
    <name evidence="2" type="ORF">S01H4_65021</name>
</gene>
<evidence type="ECO:0000256" key="1">
    <source>
        <dbReference type="SAM" id="Phobius"/>
    </source>
</evidence>
<feature type="transmembrane region" description="Helical" evidence="1">
    <location>
        <begin position="6"/>
        <end position="25"/>
    </location>
</feature>
<protein>
    <submittedName>
        <fullName evidence="2">Uncharacterized protein</fullName>
    </submittedName>
</protein>
<keyword evidence="1" id="KW-0472">Membrane</keyword>
<reference evidence="2" key="1">
    <citation type="journal article" date="2014" name="Front. Microbiol.">
        <title>High frequency of phylogenetically diverse reductive dehalogenase-homologous genes in deep subseafloor sedimentary metagenomes.</title>
        <authorList>
            <person name="Kawai M."/>
            <person name="Futagami T."/>
            <person name="Toyoda A."/>
            <person name="Takaki Y."/>
            <person name="Nishi S."/>
            <person name="Hori S."/>
            <person name="Arai W."/>
            <person name="Tsubouchi T."/>
            <person name="Morono Y."/>
            <person name="Uchiyama I."/>
            <person name="Ito T."/>
            <person name="Fujiyama A."/>
            <person name="Inagaki F."/>
            <person name="Takami H."/>
        </authorList>
    </citation>
    <scope>NUCLEOTIDE SEQUENCE</scope>
    <source>
        <strain evidence="2">Expedition CK06-06</strain>
    </source>
</reference>
<proteinExistence type="predicted"/>
<keyword evidence="1" id="KW-1133">Transmembrane helix</keyword>
<feature type="non-terminal residue" evidence="2">
    <location>
        <position position="44"/>
    </location>
</feature>
<keyword evidence="1" id="KW-0812">Transmembrane</keyword>
<dbReference type="EMBL" id="BART01039633">
    <property type="protein sequence ID" value="GAH22080.1"/>
    <property type="molecule type" value="Genomic_DNA"/>
</dbReference>
<name>X1EP31_9ZZZZ</name>
<sequence>MGSKKILYIILIVGLAIFVISLAIGRPWWQALLFSIAFLLLAAI</sequence>
<evidence type="ECO:0000313" key="2">
    <source>
        <dbReference type="EMBL" id="GAH22080.1"/>
    </source>
</evidence>
<organism evidence="2">
    <name type="scientific">marine sediment metagenome</name>
    <dbReference type="NCBI Taxonomy" id="412755"/>
    <lineage>
        <taxon>unclassified sequences</taxon>
        <taxon>metagenomes</taxon>
        <taxon>ecological metagenomes</taxon>
    </lineage>
</organism>
<accession>X1EP31</accession>
<dbReference type="AlphaFoldDB" id="X1EP31"/>